<comment type="caution">
    <text evidence="2">The sequence shown here is derived from an EMBL/GenBank/DDBJ whole genome shotgun (WGS) entry which is preliminary data.</text>
</comment>
<dbReference type="EMBL" id="BRZA01000002">
    <property type="protein sequence ID" value="GLC89345.1"/>
    <property type="molecule type" value="Genomic_DNA"/>
</dbReference>
<gene>
    <name evidence="2" type="ORF">LYSBPC_24720</name>
</gene>
<keyword evidence="3" id="KW-1185">Reference proteome</keyword>
<feature type="transmembrane region" description="Helical" evidence="1">
    <location>
        <begin position="48"/>
        <end position="72"/>
    </location>
</feature>
<proteinExistence type="predicted"/>
<dbReference type="RefSeq" id="WP_264989078.1">
    <property type="nucleotide sequence ID" value="NZ_BRZA01000002.1"/>
</dbReference>
<organism evidence="2 3">
    <name type="scientific">Lysinibacillus piscis</name>
    <dbReference type="NCBI Taxonomy" id="2518931"/>
    <lineage>
        <taxon>Bacteria</taxon>
        <taxon>Bacillati</taxon>
        <taxon>Bacillota</taxon>
        <taxon>Bacilli</taxon>
        <taxon>Bacillales</taxon>
        <taxon>Bacillaceae</taxon>
        <taxon>Lysinibacillus</taxon>
    </lineage>
</organism>
<feature type="transmembrane region" description="Helical" evidence="1">
    <location>
        <begin position="21"/>
        <end position="42"/>
    </location>
</feature>
<evidence type="ECO:0000313" key="2">
    <source>
        <dbReference type="EMBL" id="GLC89345.1"/>
    </source>
</evidence>
<keyword evidence="1" id="KW-0812">Transmembrane</keyword>
<keyword evidence="1" id="KW-0472">Membrane</keyword>
<accession>A0ABQ5NM66</accession>
<dbReference type="Proteomes" id="UP001065593">
    <property type="component" value="Unassembled WGS sequence"/>
</dbReference>
<name>A0ABQ5NM66_9BACI</name>
<reference evidence="2" key="1">
    <citation type="submission" date="2022-08" db="EMBL/GenBank/DDBJ databases">
        <title>Draft genome sequence of Lysinibacillus sp. strain KH24.</title>
        <authorList>
            <person name="Kanbe H."/>
            <person name="Itoh H."/>
        </authorList>
    </citation>
    <scope>NUCLEOTIDE SEQUENCE</scope>
    <source>
        <strain evidence="2">KH24</strain>
    </source>
</reference>
<sequence length="258" mass="29969">MIEKSEEVEKVKRIEKMILTILSVSIIAFIISVLAIIFQFILGDSPQVATIIGGITGMIGGIIGAIGAYVAAKTQIDYQSQQVQTENKKKARPFIVCNDLRASYQLEEVDLHRDSKIIEFDYYKSLRMIASVTNDKKIGFFQLKFVGAPDVILECEIKLYLEEKYYEQHFYEAYLDHLKNDVEIFIPIPYVTKPSLGNARPKKMELYYTTTEYEKFLYEYNFYETCEKLYQIENGQKTLVKKRTFLPTNWILPGKKKK</sequence>
<keyword evidence="1" id="KW-1133">Transmembrane helix</keyword>
<evidence type="ECO:0000256" key="1">
    <source>
        <dbReference type="SAM" id="Phobius"/>
    </source>
</evidence>
<evidence type="ECO:0000313" key="3">
    <source>
        <dbReference type="Proteomes" id="UP001065593"/>
    </source>
</evidence>
<protein>
    <submittedName>
        <fullName evidence="2">Uncharacterized protein</fullName>
    </submittedName>
</protein>